<reference evidence="1" key="1">
    <citation type="journal article" date="2019" name="Sci. Rep.">
        <title>Draft genome of Tanacetum cinerariifolium, the natural source of mosquito coil.</title>
        <authorList>
            <person name="Yamashiro T."/>
            <person name="Shiraishi A."/>
            <person name="Satake H."/>
            <person name="Nakayama K."/>
        </authorList>
    </citation>
    <scope>NUCLEOTIDE SEQUENCE</scope>
</reference>
<sequence>HVLCDAECESDSNDDQSPSDEDVLEKIIWKPLYEEKIIPMKSLRTHDSSLPISSKIDSLIEEFAGELTLRKSIPPGIDKADCDLRKTFVLSRNCCTITLLLIDSFFYDFADELTLLKSIPPGIKETDCNPEE</sequence>
<dbReference type="AlphaFoldDB" id="A0A699STY5"/>
<proteinExistence type="predicted"/>
<name>A0A699STY5_TANCI</name>
<accession>A0A699STY5</accession>
<comment type="caution">
    <text evidence="1">The sequence shown here is derived from an EMBL/GenBank/DDBJ whole genome shotgun (WGS) entry which is preliminary data.</text>
</comment>
<gene>
    <name evidence="1" type="ORF">Tci_873504</name>
</gene>
<organism evidence="1">
    <name type="scientific">Tanacetum cinerariifolium</name>
    <name type="common">Dalmatian daisy</name>
    <name type="synonym">Chrysanthemum cinerariifolium</name>
    <dbReference type="NCBI Taxonomy" id="118510"/>
    <lineage>
        <taxon>Eukaryota</taxon>
        <taxon>Viridiplantae</taxon>
        <taxon>Streptophyta</taxon>
        <taxon>Embryophyta</taxon>
        <taxon>Tracheophyta</taxon>
        <taxon>Spermatophyta</taxon>
        <taxon>Magnoliopsida</taxon>
        <taxon>eudicotyledons</taxon>
        <taxon>Gunneridae</taxon>
        <taxon>Pentapetalae</taxon>
        <taxon>asterids</taxon>
        <taxon>campanulids</taxon>
        <taxon>Asterales</taxon>
        <taxon>Asteraceae</taxon>
        <taxon>Asteroideae</taxon>
        <taxon>Anthemideae</taxon>
        <taxon>Anthemidinae</taxon>
        <taxon>Tanacetum</taxon>
    </lineage>
</organism>
<dbReference type="EMBL" id="BKCJ011191873">
    <property type="protein sequence ID" value="GFD01535.1"/>
    <property type="molecule type" value="Genomic_DNA"/>
</dbReference>
<evidence type="ECO:0000313" key="1">
    <source>
        <dbReference type="EMBL" id="GFD01535.1"/>
    </source>
</evidence>
<feature type="non-terminal residue" evidence="1">
    <location>
        <position position="1"/>
    </location>
</feature>
<protein>
    <submittedName>
        <fullName evidence="1">Uncharacterized protein</fullName>
    </submittedName>
</protein>